<evidence type="ECO:0000313" key="1">
    <source>
        <dbReference type="EMBL" id="OAM91759.1"/>
    </source>
</evidence>
<dbReference type="EMBL" id="LRRQ01000015">
    <property type="protein sequence ID" value="OAM91759.1"/>
    <property type="molecule type" value="Genomic_DNA"/>
</dbReference>
<dbReference type="OrthoDB" id="9429756at2"/>
<keyword evidence="2" id="KW-1185">Reference proteome</keyword>
<accession>A0A178IQU3</accession>
<reference evidence="1 2" key="1">
    <citation type="submission" date="2016-01" db="EMBL/GenBank/DDBJ databases">
        <title>High potential of lignocellulose degradation of a new Verrucomicrobia species.</title>
        <authorList>
            <person name="Wang Y."/>
            <person name="Shi Y."/>
            <person name="Qiu Z."/>
            <person name="Liu S."/>
            <person name="Yang H."/>
        </authorList>
    </citation>
    <scope>NUCLEOTIDE SEQUENCE [LARGE SCALE GENOMIC DNA]</scope>
    <source>
        <strain evidence="1 2">TSB47</strain>
    </source>
</reference>
<protein>
    <submittedName>
        <fullName evidence="1">Uncharacterized protein</fullName>
    </submittedName>
</protein>
<dbReference type="Proteomes" id="UP000078486">
    <property type="component" value="Unassembled WGS sequence"/>
</dbReference>
<comment type="caution">
    <text evidence="1">The sequence shown here is derived from an EMBL/GenBank/DDBJ whole genome shotgun (WGS) entry which is preliminary data.</text>
</comment>
<organism evidence="1 2">
    <name type="scientific">Termitidicoccus mucosus</name>
    <dbReference type="NCBI Taxonomy" id="1184151"/>
    <lineage>
        <taxon>Bacteria</taxon>
        <taxon>Pseudomonadati</taxon>
        <taxon>Verrucomicrobiota</taxon>
        <taxon>Opitutia</taxon>
        <taxon>Opitutales</taxon>
        <taxon>Opitutaceae</taxon>
        <taxon>Termitidicoccus</taxon>
    </lineage>
</organism>
<dbReference type="STRING" id="1184151.AW736_01585"/>
<dbReference type="RefSeq" id="WP_145928487.1">
    <property type="nucleotide sequence ID" value="NZ_CP109796.1"/>
</dbReference>
<gene>
    <name evidence="1" type="ORF">AW736_01585</name>
</gene>
<evidence type="ECO:0000313" key="2">
    <source>
        <dbReference type="Proteomes" id="UP000078486"/>
    </source>
</evidence>
<dbReference type="AlphaFoldDB" id="A0A178IQU3"/>
<name>A0A178IQU3_9BACT</name>
<sequence>MNSMNPQSPETARLVDDGNSITLRGNSVYFARVKAPPGIGAAPTSEPSVKPFGIGDTVRVKIPQDHHDEICLKYNDQTGVIVDIEAIDENGPEMLSVRFADGYRDGFDAGEFTLVSHGQPQDTSNVRFLLASSTMLNALREAENALEILAEAHEQETETTEAGGWATDALRVVRKALRDAEPPKGVMALFRVSANVVLVADGIEAYDTEAAQRYARESLEKARGDIDNTEVNLSFADGKKRDAIFSLPTEIEADVSLVDGEEGDPNGMMEHGVFEIKVAATVEFDVEASAGATPVEIINRAQSLLSKSEALRKSKRLVTLLCEYGKAKFGDEWWPGSPGAYLPGKDAAELETLVQ</sequence>
<proteinExistence type="predicted"/>